<proteinExistence type="predicted"/>
<evidence type="ECO:0000313" key="3">
    <source>
        <dbReference type="Proteomes" id="UP000199651"/>
    </source>
</evidence>
<dbReference type="AlphaFoldDB" id="A0A1H0LBT2"/>
<organism evidence="2 3">
    <name type="scientific">Actinokineospora alba</name>
    <dbReference type="NCBI Taxonomy" id="504798"/>
    <lineage>
        <taxon>Bacteria</taxon>
        <taxon>Bacillati</taxon>
        <taxon>Actinomycetota</taxon>
        <taxon>Actinomycetes</taxon>
        <taxon>Pseudonocardiales</taxon>
        <taxon>Pseudonocardiaceae</taxon>
        <taxon>Actinokineospora</taxon>
    </lineage>
</organism>
<gene>
    <name evidence="2" type="ORF">SAMN05192558_10478</name>
</gene>
<dbReference type="RefSeq" id="WP_133794439.1">
    <property type="nucleotide sequence ID" value="NZ_FNDV01000009.1"/>
</dbReference>
<dbReference type="EMBL" id="FNJB01000004">
    <property type="protein sequence ID" value="SDO65410.1"/>
    <property type="molecule type" value="Genomic_DNA"/>
</dbReference>
<reference evidence="3" key="1">
    <citation type="submission" date="2016-10" db="EMBL/GenBank/DDBJ databases">
        <authorList>
            <person name="Varghese N."/>
            <person name="Submissions S."/>
        </authorList>
    </citation>
    <scope>NUCLEOTIDE SEQUENCE [LARGE SCALE GENOMIC DNA]</scope>
    <source>
        <strain evidence="3">IBRC-M 10655</strain>
    </source>
</reference>
<sequence>MLDRGVDPFERATRGLSPAEMGAALGMELRLARIGLGWSRLDVVDHLTDDGIHKQTLACYEQGVRRMTVERWLQLCQVLTVSPVALLTRAIQRSTSGAIEVDLHSLCQDAPHVPHPVLKWARRRIKGNPLGDGRAHLTVPVVTELAIALGLRQADLTALLRRYVAEAHPAVLPESPAESIEDAVCS</sequence>
<name>A0A1H0LBT2_9PSEU</name>
<dbReference type="InterPro" id="IPR010982">
    <property type="entry name" value="Lambda_DNA-bd_dom_sf"/>
</dbReference>
<dbReference type="Gene3D" id="1.10.260.40">
    <property type="entry name" value="lambda repressor-like DNA-binding domains"/>
    <property type="match status" value="1"/>
</dbReference>
<protein>
    <submittedName>
        <fullName evidence="2">Helix-turn-helix domain-containing protein</fullName>
    </submittedName>
</protein>
<keyword evidence="3" id="KW-1185">Reference proteome</keyword>
<dbReference type="Proteomes" id="UP000199651">
    <property type="component" value="Unassembled WGS sequence"/>
</dbReference>
<accession>A0A1H0LBT2</accession>
<feature type="domain" description="HTH cro/C1-type" evidence="1">
    <location>
        <begin position="51"/>
        <end position="86"/>
    </location>
</feature>
<evidence type="ECO:0000313" key="2">
    <source>
        <dbReference type="EMBL" id="SDO65410.1"/>
    </source>
</evidence>
<dbReference type="CDD" id="cd00093">
    <property type="entry name" value="HTH_XRE"/>
    <property type="match status" value="1"/>
</dbReference>
<dbReference type="GO" id="GO:0003677">
    <property type="term" value="F:DNA binding"/>
    <property type="evidence" value="ECO:0007669"/>
    <property type="project" value="InterPro"/>
</dbReference>
<dbReference type="PROSITE" id="PS50943">
    <property type="entry name" value="HTH_CROC1"/>
    <property type="match status" value="1"/>
</dbReference>
<dbReference type="InterPro" id="IPR001387">
    <property type="entry name" value="Cro/C1-type_HTH"/>
</dbReference>
<dbReference type="SUPFAM" id="SSF47413">
    <property type="entry name" value="lambda repressor-like DNA-binding domains"/>
    <property type="match status" value="1"/>
</dbReference>
<dbReference type="STRING" id="504798.SAMN05421871_109219"/>
<evidence type="ECO:0000259" key="1">
    <source>
        <dbReference type="PROSITE" id="PS50943"/>
    </source>
</evidence>